<evidence type="ECO:0000259" key="1">
    <source>
        <dbReference type="Pfam" id="PF00156"/>
    </source>
</evidence>
<dbReference type="STRING" id="290054.SAMN02745114_00537"/>
<dbReference type="Pfam" id="PF00156">
    <property type="entry name" value="Pribosyltran"/>
    <property type="match status" value="1"/>
</dbReference>
<evidence type="ECO:0000313" key="3">
    <source>
        <dbReference type="Proteomes" id="UP000190657"/>
    </source>
</evidence>
<accession>A0A1T4KM89</accession>
<dbReference type="NCBIfam" id="NF005592">
    <property type="entry name" value="PRK07322.1"/>
    <property type="match status" value="1"/>
</dbReference>
<evidence type="ECO:0000313" key="2">
    <source>
        <dbReference type="EMBL" id="SJZ43516.1"/>
    </source>
</evidence>
<dbReference type="SUPFAM" id="SSF53271">
    <property type="entry name" value="PRTase-like"/>
    <property type="match status" value="1"/>
</dbReference>
<dbReference type="Gene3D" id="3.40.50.2020">
    <property type="match status" value="1"/>
</dbReference>
<keyword evidence="2" id="KW-0328">Glycosyltransferase</keyword>
<reference evidence="2 3" key="1">
    <citation type="submission" date="2017-02" db="EMBL/GenBank/DDBJ databases">
        <authorList>
            <person name="Peterson S.W."/>
        </authorList>
    </citation>
    <scope>NUCLEOTIDE SEQUENCE [LARGE SCALE GENOMIC DNA]</scope>
    <source>
        <strain evidence="2 3">ATCC 51222</strain>
    </source>
</reference>
<organism evidence="2 3">
    <name type="scientific">Eubacterium coprostanoligenes</name>
    <dbReference type="NCBI Taxonomy" id="290054"/>
    <lineage>
        <taxon>Bacteria</taxon>
        <taxon>Bacillati</taxon>
        <taxon>Bacillota</taxon>
        <taxon>Clostridia</taxon>
        <taxon>Eubacteriales</taxon>
        <taxon>Eubacteriaceae</taxon>
        <taxon>Eubacterium</taxon>
    </lineage>
</organism>
<sequence>MKDTYTLKIGGIERELQKFPVSDKMDIAAFILFGDVELTEVCARELLKKVPDFDYIVTPEAKSIPLAYEMSRMSGKKYIVVRKGVKVYMDRPEKVVDVSLTTQKEQALYLGHEDGDLLDGKRVLIVDDVVSTGGSLKAVKELLAKFNANVVASCFPLAEGDAADRDDIIYLEKLPLFFK</sequence>
<keyword evidence="2" id="KW-0808">Transferase</keyword>
<dbReference type="InterPro" id="IPR000836">
    <property type="entry name" value="PRTase_dom"/>
</dbReference>
<dbReference type="RefSeq" id="WP_078768040.1">
    <property type="nucleotide sequence ID" value="NZ_FUWW01000004.1"/>
</dbReference>
<feature type="domain" description="Phosphoribosyltransferase" evidence="1">
    <location>
        <begin position="53"/>
        <end position="168"/>
    </location>
</feature>
<dbReference type="PANTHER" id="PTHR43218">
    <property type="entry name" value="PHOSPHORIBOSYLTRANSFERASE-RELATED"/>
    <property type="match status" value="1"/>
</dbReference>
<dbReference type="OrthoDB" id="4213751at2"/>
<gene>
    <name evidence="2" type="ORF">SAMN02745114_00537</name>
</gene>
<dbReference type="Proteomes" id="UP000190657">
    <property type="component" value="Unassembled WGS sequence"/>
</dbReference>
<dbReference type="InterPro" id="IPR029057">
    <property type="entry name" value="PRTase-like"/>
</dbReference>
<proteinExistence type="predicted"/>
<dbReference type="EMBL" id="FUWW01000004">
    <property type="protein sequence ID" value="SJZ43516.1"/>
    <property type="molecule type" value="Genomic_DNA"/>
</dbReference>
<dbReference type="GO" id="GO:0016757">
    <property type="term" value="F:glycosyltransferase activity"/>
    <property type="evidence" value="ECO:0007669"/>
    <property type="project" value="UniProtKB-KW"/>
</dbReference>
<dbReference type="PANTHER" id="PTHR43218:SF1">
    <property type="entry name" value="PHOSPHORIBOSYLTRANSFERASE"/>
    <property type="match status" value="1"/>
</dbReference>
<protein>
    <submittedName>
        <fullName evidence="2">Adenine phosphoribosyltransferase</fullName>
    </submittedName>
</protein>
<keyword evidence="3" id="KW-1185">Reference proteome</keyword>
<dbReference type="AlphaFoldDB" id="A0A1T4KM89"/>
<dbReference type="CDD" id="cd06223">
    <property type="entry name" value="PRTases_typeI"/>
    <property type="match status" value="1"/>
</dbReference>
<name>A0A1T4KM89_9FIRM</name>